<comment type="caution">
    <text evidence="2">The sequence shown here is derived from an EMBL/GenBank/DDBJ whole genome shotgun (WGS) entry which is preliminary data.</text>
</comment>
<evidence type="ECO:0000256" key="1">
    <source>
        <dbReference type="SAM" id="Phobius"/>
    </source>
</evidence>
<protein>
    <submittedName>
        <fullName evidence="2">Putative conjugative transfer protein TraB</fullName>
    </submittedName>
</protein>
<gene>
    <name evidence="2" type="ORF">OTSGILL_0619</name>
</gene>
<dbReference type="AlphaFoldDB" id="A0A0F3MCS2"/>
<keyword evidence="1" id="KW-1133">Transmembrane helix</keyword>
<keyword evidence="1" id="KW-0472">Membrane</keyword>
<dbReference type="PATRIC" id="fig|1359184.3.peg.2630"/>
<keyword evidence="1" id="KW-0812">Transmembrane</keyword>
<reference evidence="2 3" key="1">
    <citation type="submission" date="2015-02" db="EMBL/GenBank/DDBJ databases">
        <title>Genome Sequencing of Rickettsiales.</title>
        <authorList>
            <person name="Daugherty S.C."/>
            <person name="Su Q."/>
            <person name="Abolude K."/>
            <person name="Beier-Sexton M."/>
            <person name="Carlyon J.A."/>
            <person name="Carter R."/>
            <person name="Day N.P."/>
            <person name="Dumler S.J."/>
            <person name="Dyachenko V."/>
            <person name="Godinez A."/>
            <person name="Kurtti T.J."/>
            <person name="Lichay M."/>
            <person name="Mullins K.E."/>
            <person name="Ott S."/>
            <person name="Pappas-Brown V."/>
            <person name="Paris D.H."/>
            <person name="Patel P."/>
            <person name="Richards A.L."/>
            <person name="Sadzewicz L."/>
            <person name="Sears K."/>
            <person name="Seidman D."/>
            <person name="Sengamalay N."/>
            <person name="Stenos J."/>
            <person name="Tallon L.J."/>
            <person name="Vincent G."/>
            <person name="Fraser C.M."/>
            <person name="Munderloh U."/>
            <person name="Dunning-Hotopp J.C."/>
        </authorList>
    </citation>
    <scope>NUCLEOTIDE SEQUENCE [LARGE SCALE GENOMIC DNA]</scope>
    <source>
        <strain evidence="2 3">Gilliam</strain>
    </source>
</reference>
<name>A0A0F3MCS2_ORITS</name>
<proteinExistence type="predicted"/>
<sequence length="104" mass="12178">MPKVSNCLNFYKHHNNRHLSKLVNEFKIIADKYQNRCKRFCLSFNLISAFIILNSLTSFERCLMLVLYFFSESGKTKESITFTENCESREEISGVEQAVDLRAK</sequence>
<dbReference type="EMBL" id="LANO01000006">
    <property type="protein sequence ID" value="KJV53553.1"/>
    <property type="molecule type" value="Genomic_DNA"/>
</dbReference>
<feature type="transmembrane region" description="Helical" evidence="1">
    <location>
        <begin position="46"/>
        <end position="70"/>
    </location>
</feature>
<dbReference type="Proteomes" id="UP000033769">
    <property type="component" value="Unassembled WGS sequence"/>
</dbReference>
<accession>A0A0F3MCS2</accession>
<evidence type="ECO:0000313" key="2">
    <source>
        <dbReference type="EMBL" id="KJV53553.1"/>
    </source>
</evidence>
<organism evidence="2 3">
    <name type="scientific">Orientia tsutsugamushi str. Gilliam</name>
    <dbReference type="NCBI Taxonomy" id="1359184"/>
    <lineage>
        <taxon>Bacteria</taxon>
        <taxon>Pseudomonadati</taxon>
        <taxon>Pseudomonadota</taxon>
        <taxon>Alphaproteobacteria</taxon>
        <taxon>Rickettsiales</taxon>
        <taxon>Rickettsiaceae</taxon>
        <taxon>Rickettsieae</taxon>
        <taxon>Orientia</taxon>
    </lineage>
</organism>
<evidence type="ECO:0000313" key="3">
    <source>
        <dbReference type="Proteomes" id="UP000033769"/>
    </source>
</evidence>